<protein>
    <recommendedName>
        <fullName evidence="1">Transposable element P transposase-like RNase H domain-containing protein</fullName>
    </recommendedName>
</protein>
<reference evidence="2 3" key="1">
    <citation type="submission" date="2023-02" db="EMBL/GenBank/DDBJ databases">
        <title>LHISI_Scaffold_Assembly.</title>
        <authorList>
            <person name="Stuart O.P."/>
            <person name="Cleave R."/>
            <person name="Magrath M.J.L."/>
            <person name="Mikheyev A.S."/>
        </authorList>
    </citation>
    <scope>NUCLEOTIDE SEQUENCE [LARGE SCALE GENOMIC DNA]</scope>
    <source>
        <strain evidence="2">Daus_M_001</strain>
        <tissue evidence="2">Leg muscle</tissue>
    </source>
</reference>
<dbReference type="Proteomes" id="UP001159363">
    <property type="component" value="Chromosome 7"/>
</dbReference>
<sequence length="171" mass="19272">MELKVEEILSSYFTPGQIQHMLQNKTTFIGHQKTSQLQVLIKVLFLKPIDTCAGQILGPHKLAQLVMVRSLLGKWKQPIYYDFDRCMSEQILKNIITEVHGSDFQVIAVVSDMGGGNRAGFETENGETIDKTCVQHLLEKSAHELKLHHLDVEGSARQKVKTAAQLFSNRV</sequence>
<dbReference type="EMBL" id="JARBHB010000008">
    <property type="protein sequence ID" value="KAJ8877264.1"/>
    <property type="molecule type" value="Genomic_DNA"/>
</dbReference>
<dbReference type="InterPro" id="IPR048365">
    <property type="entry name" value="TNP-like_RNaseH_N"/>
</dbReference>
<keyword evidence="3" id="KW-1185">Reference proteome</keyword>
<evidence type="ECO:0000313" key="2">
    <source>
        <dbReference type="EMBL" id="KAJ8877264.1"/>
    </source>
</evidence>
<accession>A0ABQ9GYY7</accession>
<organism evidence="2 3">
    <name type="scientific">Dryococelus australis</name>
    <dbReference type="NCBI Taxonomy" id="614101"/>
    <lineage>
        <taxon>Eukaryota</taxon>
        <taxon>Metazoa</taxon>
        <taxon>Ecdysozoa</taxon>
        <taxon>Arthropoda</taxon>
        <taxon>Hexapoda</taxon>
        <taxon>Insecta</taxon>
        <taxon>Pterygota</taxon>
        <taxon>Neoptera</taxon>
        <taxon>Polyneoptera</taxon>
        <taxon>Phasmatodea</taxon>
        <taxon>Verophasmatodea</taxon>
        <taxon>Anareolatae</taxon>
        <taxon>Phasmatidae</taxon>
        <taxon>Eurycanthinae</taxon>
        <taxon>Dryococelus</taxon>
    </lineage>
</organism>
<comment type="caution">
    <text evidence="2">The sequence shown here is derived from an EMBL/GenBank/DDBJ whole genome shotgun (WGS) entry which is preliminary data.</text>
</comment>
<evidence type="ECO:0000313" key="3">
    <source>
        <dbReference type="Proteomes" id="UP001159363"/>
    </source>
</evidence>
<proteinExistence type="predicted"/>
<name>A0ABQ9GYY7_9NEOP</name>
<evidence type="ECO:0000259" key="1">
    <source>
        <dbReference type="Pfam" id="PF21787"/>
    </source>
</evidence>
<feature type="domain" description="Transposable element P transposase-like RNase H" evidence="1">
    <location>
        <begin position="63"/>
        <end position="119"/>
    </location>
</feature>
<gene>
    <name evidence="2" type="ORF">PR048_021718</name>
</gene>
<dbReference type="Pfam" id="PF21787">
    <property type="entry name" value="TNP-like_RNaseH_N"/>
    <property type="match status" value="1"/>
</dbReference>